<dbReference type="AlphaFoldDB" id="A0AAP5F1G6"/>
<dbReference type="PROSITE" id="PS50850">
    <property type="entry name" value="MFS"/>
    <property type="match status" value="1"/>
</dbReference>
<dbReference type="InterPro" id="IPR005828">
    <property type="entry name" value="MFS_sugar_transport-like"/>
</dbReference>
<protein>
    <submittedName>
        <fullName evidence="12">MFS transporter</fullName>
    </submittedName>
</protein>
<feature type="transmembrane region" description="Helical" evidence="9">
    <location>
        <begin position="350"/>
        <end position="371"/>
    </location>
</feature>
<feature type="transmembrane region" description="Helical" evidence="9">
    <location>
        <begin position="257"/>
        <end position="280"/>
    </location>
</feature>
<feature type="transmembrane region" description="Helical" evidence="9">
    <location>
        <begin position="413"/>
        <end position="433"/>
    </location>
</feature>
<dbReference type="Pfam" id="PF00083">
    <property type="entry name" value="Sugar_tr"/>
    <property type="match status" value="1"/>
</dbReference>
<dbReference type="Proteomes" id="UP001209412">
    <property type="component" value="Unassembled WGS sequence"/>
</dbReference>
<keyword evidence="13" id="KW-1185">Reference proteome</keyword>
<gene>
    <name evidence="12" type="ORF">NIE36_40270</name>
    <name evidence="11" type="ORF">OSB80_40365</name>
</gene>
<keyword evidence="8 9" id="KW-0472">Membrane</keyword>
<dbReference type="RefSeq" id="WP_266261771.1">
    <property type="nucleotide sequence ID" value="NZ_JAMXWF010000057.1"/>
</dbReference>
<evidence type="ECO:0000256" key="3">
    <source>
        <dbReference type="ARBA" id="ARBA00022448"/>
    </source>
</evidence>
<dbReference type="InterPro" id="IPR005829">
    <property type="entry name" value="Sugar_transporter_CS"/>
</dbReference>
<proteinExistence type="inferred from homology"/>
<evidence type="ECO:0000256" key="6">
    <source>
        <dbReference type="ARBA" id="ARBA00022847"/>
    </source>
</evidence>
<keyword evidence="5 9" id="KW-0812">Transmembrane</keyword>
<dbReference type="GO" id="GO:0005886">
    <property type="term" value="C:plasma membrane"/>
    <property type="evidence" value="ECO:0007669"/>
    <property type="project" value="UniProtKB-SubCell"/>
</dbReference>
<comment type="subcellular location">
    <subcellularLocation>
        <location evidence="1">Cell membrane</location>
        <topology evidence="1">Multi-pass membrane protein</topology>
    </subcellularLocation>
</comment>
<feature type="transmembrane region" description="Helical" evidence="9">
    <location>
        <begin position="292"/>
        <end position="311"/>
    </location>
</feature>
<name>A0AAP5F1G6_9BURK</name>
<dbReference type="InterPro" id="IPR020846">
    <property type="entry name" value="MFS_dom"/>
</dbReference>
<sequence length="445" mass="47107">MGSTVPTANSITGAAEGESGPVADRRRIRRAVIASGFGTVVEYFDFSLYAFFATTIADTFFPAGSRTTALLYTFGIFGASFVMRPLGGILLGHIGDKIGRRPALGLSVGGMALASALIGCVPSYAEVGMAAPLLLLCLRCVQGLSAGGEIGGAQAYVIEVAPDRARGYLTGLVSMGVLVGTLFGALSSVFMHTVFDARALAAWAWRLPFLISLPLGIVTLVLRSRMEESQAFTRIEESGAVERMPVMTILRDNLREVLIVCGVSSGNLMLFYMTLAYMPTYLQREHLMSGTAAAWSTAMTLLGGMLTIPLWARLSDRLGRRPLLLIASFGTALAAYPAFLVMPWSVTTAAIAQIALGQLEAIWLSVAYATYCEQFPTRVRSSGVSLGCNLSSIIAAGPAPYVATWLIPAIGRVHAPALMLIVFALISAAAAWVSRETAGQSLQGE</sequence>
<dbReference type="FunFam" id="1.20.1250.20:FF:000001">
    <property type="entry name" value="Dicarboxylate MFS transporter"/>
    <property type="match status" value="1"/>
</dbReference>
<evidence type="ECO:0000256" key="8">
    <source>
        <dbReference type="ARBA" id="ARBA00023136"/>
    </source>
</evidence>
<keyword evidence="4" id="KW-1003">Cell membrane</keyword>
<evidence type="ECO:0000256" key="1">
    <source>
        <dbReference type="ARBA" id="ARBA00004651"/>
    </source>
</evidence>
<dbReference type="PANTHER" id="PTHR43528:SF1">
    <property type="entry name" value="ALPHA-KETOGLUTARATE PERMEASE"/>
    <property type="match status" value="1"/>
</dbReference>
<comment type="similarity">
    <text evidence="2">Belongs to the major facilitator superfamily. Metabolite:H+ Symporter (MHS) family (TC 2.A.1.6) family.</text>
</comment>
<dbReference type="PANTHER" id="PTHR43528">
    <property type="entry name" value="ALPHA-KETOGLUTARATE PERMEASE"/>
    <property type="match status" value="1"/>
</dbReference>
<evidence type="ECO:0000256" key="5">
    <source>
        <dbReference type="ARBA" id="ARBA00022692"/>
    </source>
</evidence>
<reference evidence="12" key="1">
    <citation type="submission" date="2022-06" db="EMBL/GenBank/DDBJ databases">
        <title>PHB producers.</title>
        <authorList>
            <person name="Besaury L."/>
        </authorList>
    </citation>
    <scope>NUCLEOTIDE SEQUENCE</scope>
    <source>
        <strain evidence="12 13">SEWS6</strain>
    </source>
</reference>
<comment type="caution">
    <text evidence="12">The sequence shown here is derived from an EMBL/GenBank/DDBJ whole genome shotgun (WGS) entry which is preliminary data.</text>
</comment>
<dbReference type="SUPFAM" id="SSF103473">
    <property type="entry name" value="MFS general substrate transporter"/>
    <property type="match status" value="1"/>
</dbReference>
<evidence type="ECO:0000259" key="10">
    <source>
        <dbReference type="PROSITE" id="PS50850"/>
    </source>
</evidence>
<dbReference type="EMBL" id="JAMXWF010000057">
    <property type="protein sequence ID" value="MDQ6413362.1"/>
    <property type="molecule type" value="Genomic_DNA"/>
</dbReference>
<dbReference type="Proteomes" id="UP001242288">
    <property type="component" value="Unassembled WGS sequence"/>
</dbReference>
<evidence type="ECO:0000256" key="7">
    <source>
        <dbReference type="ARBA" id="ARBA00022989"/>
    </source>
</evidence>
<evidence type="ECO:0000313" key="11">
    <source>
        <dbReference type="EMBL" id="MCX4151549.1"/>
    </source>
</evidence>
<evidence type="ECO:0000256" key="9">
    <source>
        <dbReference type="SAM" id="Phobius"/>
    </source>
</evidence>
<organism evidence="12 14">
    <name type="scientific">Paraburkholderia madseniana</name>
    <dbReference type="NCBI Taxonomy" id="2599607"/>
    <lineage>
        <taxon>Bacteria</taxon>
        <taxon>Pseudomonadati</taxon>
        <taxon>Pseudomonadota</taxon>
        <taxon>Betaproteobacteria</taxon>
        <taxon>Burkholderiales</taxon>
        <taxon>Burkholderiaceae</taxon>
        <taxon>Paraburkholderia</taxon>
    </lineage>
</organism>
<accession>A0AAP5F1G6</accession>
<feature type="transmembrane region" description="Helical" evidence="9">
    <location>
        <begin position="31"/>
        <end position="57"/>
    </location>
</feature>
<dbReference type="PROSITE" id="PS00217">
    <property type="entry name" value="SUGAR_TRANSPORT_2"/>
    <property type="match status" value="1"/>
</dbReference>
<evidence type="ECO:0000313" key="14">
    <source>
        <dbReference type="Proteomes" id="UP001242288"/>
    </source>
</evidence>
<feature type="transmembrane region" description="Helical" evidence="9">
    <location>
        <begin position="323"/>
        <end position="344"/>
    </location>
</feature>
<feature type="transmembrane region" description="Helical" evidence="9">
    <location>
        <begin position="69"/>
        <end position="91"/>
    </location>
</feature>
<dbReference type="Gene3D" id="1.20.1250.20">
    <property type="entry name" value="MFS general substrate transporter like domains"/>
    <property type="match status" value="2"/>
</dbReference>
<feature type="transmembrane region" description="Helical" evidence="9">
    <location>
        <begin position="103"/>
        <end position="125"/>
    </location>
</feature>
<dbReference type="InterPro" id="IPR051084">
    <property type="entry name" value="H+-coupled_symporters"/>
</dbReference>
<evidence type="ECO:0000313" key="12">
    <source>
        <dbReference type="EMBL" id="MDQ6413362.1"/>
    </source>
</evidence>
<evidence type="ECO:0000256" key="2">
    <source>
        <dbReference type="ARBA" id="ARBA00008240"/>
    </source>
</evidence>
<evidence type="ECO:0000256" key="4">
    <source>
        <dbReference type="ARBA" id="ARBA00022475"/>
    </source>
</evidence>
<keyword evidence="3" id="KW-0813">Transport</keyword>
<dbReference type="Pfam" id="PF07690">
    <property type="entry name" value="MFS_1"/>
    <property type="match status" value="1"/>
</dbReference>
<evidence type="ECO:0000313" key="13">
    <source>
        <dbReference type="Proteomes" id="UP001209412"/>
    </source>
</evidence>
<feature type="transmembrane region" description="Helical" evidence="9">
    <location>
        <begin position="203"/>
        <end position="222"/>
    </location>
</feature>
<dbReference type="InterPro" id="IPR011701">
    <property type="entry name" value="MFS"/>
</dbReference>
<dbReference type="EMBL" id="JAPKHW010000057">
    <property type="protein sequence ID" value="MCX4151549.1"/>
    <property type="molecule type" value="Genomic_DNA"/>
</dbReference>
<keyword evidence="7 9" id="KW-1133">Transmembrane helix</keyword>
<feature type="transmembrane region" description="Helical" evidence="9">
    <location>
        <begin position="131"/>
        <end position="157"/>
    </location>
</feature>
<feature type="transmembrane region" description="Helical" evidence="9">
    <location>
        <begin position="169"/>
        <end position="191"/>
    </location>
</feature>
<feature type="domain" description="Major facilitator superfamily (MFS) profile" evidence="10">
    <location>
        <begin position="31"/>
        <end position="439"/>
    </location>
</feature>
<keyword evidence="6" id="KW-0769">Symport</keyword>
<feature type="transmembrane region" description="Helical" evidence="9">
    <location>
        <begin position="383"/>
        <end position="407"/>
    </location>
</feature>
<dbReference type="GO" id="GO:0015293">
    <property type="term" value="F:symporter activity"/>
    <property type="evidence" value="ECO:0007669"/>
    <property type="project" value="UniProtKB-KW"/>
</dbReference>
<dbReference type="InterPro" id="IPR036259">
    <property type="entry name" value="MFS_trans_sf"/>
</dbReference>